<proteinExistence type="inferred from homology"/>
<feature type="domain" description="MacB-like periplasmic core" evidence="9">
    <location>
        <begin position="17"/>
        <end position="233"/>
    </location>
</feature>
<evidence type="ECO:0000313" key="11">
    <source>
        <dbReference type="Proteomes" id="UP001241926"/>
    </source>
</evidence>
<evidence type="ECO:0000256" key="6">
    <source>
        <dbReference type="ARBA" id="ARBA00038076"/>
    </source>
</evidence>
<feature type="transmembrane region" description="Helical" evidence="7">
    <location>
        <begin position="714"/>
        <end position="739"/>
    </location>
</feature>
<evidence type="ECO:0000259" key="8">
    <source>
        <dbReference type="Pfam" id="PF02687"/>
    </source>
</evidence>
<organism evidence="10 11">
    <name type="scientific">Streptomyces fuscus</name>
    <dbReference type="NCBI Taxonomy" id="3048495"/>
    <lineage>
        <taxon>Bacteria</taxon>
        <taxon>Bacillati</taxon>
        <taxon>Actinomycetota</taxon>
        <taxon>Actinomycetes</taxon>
        <taxon>Kitasatosporales</taxon>
        <taxon>Streptomycetaceae</taxon>
        <taxon>Streptomyces</taxon>
    </lineage>
</organism>
<evidence type="ECO:0000256" key="3">
    <source>
        <dbReference type="ARBA" id="ARBA00022692"/>
    </source>
</evidence>
<dbReference type="Proteomes" id="UP001241926">
    <property type="component" value="Unassembled WGS sequence"/>
</dbReference>
<evidence type="ECO:0000256" key="2">
    <source>
        <dbReference type="ARBA" id="ARBA00022475"/>
    </source>
</evidence>
<keyword evidence="2" id="KW-1003">Cell membrane</keyword>
<dbReference type="InterPro" id="IPR025857">
    <property type="entry name" value="MacB_PCD"/>
</dbReference>
<dbReference type="PANTHER" id="PTHR30572:SF4">
    <property type="entry name" value="ABC TRANSPORTER PERMEASE YTRF"/>
    <property type="match status" value="1"/>
</dbReference>
<comment type="caution">
    <text evidence="10">The sequence shown here is derived from an EMBL/GenBank/DDBJ whole genome shotgun (WGS) entry which is preliminary data.</text>
</comment>
<keyword evidence="4 7" id="KW-1133">Transmembrane helix</keyword>
<keyword evidence="5 7" id="KW-0472">Membrane</keyword>
<sequence length="842" mass="87825">MFRTALRNVLAHKARLMMTVLAVMLGVSFVVGTLVFTNTLSNALQNSSAKGFDHVDVAVTAEAQESKGNQLARTPELTDELLERSAEVPGAASAIGVVQGFTAIADKDGDLVGGGFQSQGGNYWGTKDERYPLVDGHAPKGENQVLIDSETAKRTGYKVGDTVRLSIDGPVLKPTVVGIFTTDDGNVAAGGSLALFDTATAQKLFGKAGTYDEIDVRAAAGTSEDQLKAALDKALPKDKVETITGGELADDQAEMISSSMSGLKQGMLVFAGISLFVGTFIIANTFTMLVAQRTKELALLRAVGASRRQVTRSVLIEAFVVGAVAGTAGLLAGIGIGAGLRSLMGALDATVPDGPLVISSGTVATALGVGVVITMLAAWLPGRRAAKIPPVAAMSSLHAQATTKSLVLRNTLGALFSAAGVAVVLAATGMDGSSGQAPMGIGAVLLIIGVFILTPLLSRPLIAAATPVMRIFGVSGKLARQNSVRNPRRTAATASALMIGLTLITGMTVMAGSLQQGIDKMASSALRADYVVSMANGNYLSTDVDRTLRELDGVTATSPLRNAPSRIGGETEYLTGVDGSSITQLTELPVDSGAFEVGGGKVVVDDETAKSKGWRAGSTFTVHYEDGKSDKLTVAGVYEGNEMIRGIMIDNRTLTPHLEEPADMQVMVKTADGTSEATKDRLEKALGNNPAIAVQDKKDISNEIAQMFTLILNMVYGLLAMAVIVAVLGVINTLAMSVFERSQEIGMLRAVGLDRKGIKRMVRLESLVISLFGGVLGLGLGVFFGWAAGELLAAKMPTYELILPWTRMGVFLLLAAVVGVLAALWPARRAARLNMLAAIKSE</sequence>
<feature type="domain" description="ABC3 transporter permease C-terminal" evidence="8">
    <location>
        <begin position="269"/>
        <end position="390"/>
    </location>
</feature>
<evidence type="ECO:0000259" key="9">
    <source>
        <dbReference type="Pfam" id="PF12704"/>
    </source>
</evidence>
<protein>
    <submittedName>
        <fullName evidence="10">ABC transporter permease</fullName>
    </submittedName>
</protein>
<dbReference type="PANTHER" id="PTHR30572">
    <property type="entry name" value="MEMBRANE COMPONENT OF TRANSPORTER-RELATED"/>
    <property type="match status" value="1"/>
</dbReference>
<dbReference type="InterPro" id="IPR003838">
    <property type="entry name" value="ABC3_permease_C"/>
</dbReference>
<name>A0ABT7IY30_9ACTN</name>
<feature type="transmembrane region" description="Helical" evidence="7">
    <location>
        <begin position="766"/>
        <end position="788"/>
    </location>
</feature>
<keyword evidence="3 7" id="KW-0812">Transmembrane</keyword>
<gene>
    <name evidence="10" type="ORF">QNN03_13795</name>
</gene>
<feature type="transmembrane region" description="Helical" evidence="7">
    <location>
        <begin position="406"/>
        <end position="427"/>
    </location>
</feature>
<feature type="domain" description="ABC3 transporter permease C-terminal" evidence="8">
    <location>
        <begin position="718"/>
        <end position="834"/>
    </location>
</feature>
<comment type="subcellular location">
    <subcellularLocation>
        <location evidence="1">Cell membrane</location>
        <topology evidence="1">Multi-pass membrane protein</topology>
    </subcellularLocation>
</comment>
<comment type="similarity">
    <text evidence="6">Belongs to the ABC-4 integral membrane protein family.</text>
</comment>
<dbReference type="Pfam" id="PF02687">
    <property type="entry name" value="FtsX"/>
    <property type="match status" value="2"/>
</dbReference>
<feature type="transmembrane region" description="Helical" evidence="7">
    <location>
        <begin position="439"/>
        <end position="462"/>
    </location>
</feature>
<evidence type="ECO:0000256" key="5">
    <source>
        <dbReference type="ARBA" id="ARBA00023136"/>
    </source>
</evidence>
<feature type="transmembrane region" description="Helical" evidence="7">
    <location>
        <begin position="267"/>
        <end position="291"/>
    </location>
</feature>
<dbReference type="RefSeq" id="WP_285432757.1">
    <property type="nucleotide sequence ID" value="NZ_JASJUS010000011.1"/>
</dbReference>
<evidence type="ECO:0000256" key="7">
    <source>
        <dbReference type="SAM" id="Phobius"/>
    </source>
</evidence>
<feature type="transmembrane region" description="Helical" evidence="7">
    <location>
        <begin position="490"/>
        <end position="514"/>
    </location>
</feature>
<accession>A0ABT7IY30</accession>
<evidence type="ECO:0000256" key="1">
    <source>
        <dbReference type="ARBA" id="ARBA00004651"/>
    </source>
</evidence>
<feature type="transmembrane region" description="Helical" evidence="7">
    <location>
        <begin position="808"/>
        <end position="827"/>
    </location>
</feature>
<evidence type="ECO:0000313" key="10">
    <source>
        <dbReference type="EMBL" id="MDL2077511.1"/>
    </source>
</evidence>
<feature type="transmembrane region" description="Helical" evidence="7">
    <location>
        <begin position="314"/>
        <end position="336"/>
    </location>
</feature>
<feature type="domain" description="MacB-like periplasmic core" evidence="9">
    <location>
        <begin position="490"/>
        <end position="684"/>
    </location>
</feature>
<dbReference type="Pfam" id="PF12704">
    <property type="entry name" value="MacB_PCD"/>
    <property type="match status" value="2"/>
</dbReference>
<feature type="transmembrane region" description="Helical" evidence="7">
    <location>
        <begin position="16"/>
        <end position="36"/>
    </location>
</feature>
<dbReference type="InterPro" id="IPR050250">
    <property type="entry name" value="Macrolide_Exporter_MacB"/>
</dbReference>
<evidence type="ECO:0000256" key="4">
    <source>
        <dbReference type="ARBA" id="ARBA00022989"/>
    </source>
</evidence>
<reference evidence="10 11" key="1">
    <citation type="submission" date="2023-05" db="EMBL/GenBank/DDBJ databases">
        <title>Streptomyces fuscus sp. nov., a brown-black pigment producing actinomyces isolated from dry sand of Sea duck farm.</title>
        <authorList>
            <person name="Xie J."/>
            <person name="Shen N."/>
        </authorList>
    </citation>
    <scope>NUCLEOTIDE SEQUENCE [LARGE SCALE GENOMIC DNA]</scope>
    <source>
        <strain evidence="10 11">GXMU-J15</strain>
    </source>
</reference>
<keyword evidence="11" id="KW-1185">Reference proteome</keyword>
<feature type="transmembrane region" description="Helical" evidence="7">
    <location>
        <begin position="356"/>
        <end position="380"/>
    </location>
</feature>
<dbReference type="EMBL" id="JASJUS010000011">
    <property type="protein sequence ID" value="MDL2077511.1"/>
    <property type="molecule type" value="Genomic_DNA"/>
</dbReference>